<gene>
    <name evidence="14" type="ORF">AVDCRST_MAG08-2342</name>
</gene>
<evidence type="ECO:0000256" key="3">
    <source>
        <dbReference type="ARBA" id="ARBA00022827"/>
    </source>
</evidence>
<name>A0A6J4II32_9PROT</name>
<dbReference type="GO" id="GO:0016668">
    <property type="term" value="F:oxidoreductase activity, acting on a sulfur group of donors, NAD(P) as acceptor"/>
    <property type="evidence" value="ECO:0007669"/>
    <property type="project" value="InterPro"/>
</dbReference>
<dbReference type="InterPro" id="IPR036188">
    <property type="entry name" value="FAD/NAD-bd_sf"/>
</dbReference>
<evidence type="ECO:0000256" key="7">
    <source>
        <dbReference type="ARBA" id="ARBA00023284"/>
    </source>
</evidence>
<keyword evidence="7 10" id="KW-0676">Redox-active center</keyword>
<keyword evidence="11" id="KW-0812">Transmembrane</keyword>
<dbReference type="InterPro" id="IPR004099">
    <property type="entry name" value="Pyr_nucl-diS_OxRdtase_dimer"/>
</dbReference>
<comment type="similarity">
    <text evidence="1 10">Belongs to the class-I pyridine nucleotide-disulfide oxidoreductase family.</text>
</comment>
<evidence type="ECO:0000313" key="14">
    <source>
        <dbReference type="EMBL" id="CAA9253412.1"/>
    </source>
</evidence>
<dbReference type="InterPro" id="IPR023753">
    <property type="entry name" value="FAD/NAD-binding_dom"/>
</dbReference>
<dbReference type="GO" id="GO:0050660">
    <property type="term" value="F:flavin adenine dinucleotide binding"/>
    <property type="evidence" value="ECO:0007669"/>
    <property type="project" value="TreeGrafter"/>
</dbReference>
<sequence>MPDFDVVVIGAGAAGLSVTAISAGLGLKVALVERGRMGGDCLNSGCVPSKALLAAAHAAAEARGAARFGLRLPPPEVDWRGVRAHVQGAIARIAPNDSAARFRGMGVEVVEASAHFLAPDAIEAGGRRLGFRRCVIAAGSTAIVPELPGLDGVPWLTNETIFDLEEPPGHLVILGGGPIGLEMAQAHARLGCRVTLLDTAPRIAAREDEELVEGLRPSLRADGIEIREGARVLRLEPPGDGTGGVVAVLEDGTRVAGTHLLLAVGRAPRLSGLDLPAGNVAASPRGIATGRDLRSKSNRRVWAVGDIADPEGLGPRAFTHVASQHAGIVARSMLFRVPGTRLDYAALPRVTYTDPELAQVGLTEAEARDAGHKEISVLRWPLSENDRAIAEGRPDGLVKLVVGSKGRLLGAGILAPRAGEMAGLYGLMIGRGLPMSALAGMVLPYPTLSEAGKRAASDHYTPRLLSPTTKRLIGWLKRLP</sequence>
<proteinExistence type="inferred from homology"/>
<dbReference type="PIRSF" id="PIRSF000350">
    <property type="entry name" value="Mercury_reductase_MerA"/>
    <property type="match status" value="1"/>
</dbReference>
<organism evidence="14">
    <name type="scientific">uncultured Acetobacteraceae bacterium</name>
    <dbReference type="NCBI Taxonomy" id="169975"/>
    <lineage>
        <taxon>Bacteria</taxon>
        <taxon>Pseudomonadati</taxon>
        <taxon>Pseudomonadota</taxon>
        <taxon>Alphaproteobacteria</taxon>
        <taxon>Acetobacterales</taxon>
        <taxon>Acetobacteraceae</taxon>
        <taxon>environmental samples</taxon>
    </lineage>
</organism>
<dbReference type="SUPFAM" id="SSF51905">
    <property type="entry name" value="FAD/NAD(P)-binding domain"/>
    <property type="match status" value="1"/>
</dbReference>
<feature type="transmembrane region" description="Helical" evidence="11">
    <location>
        <begin position="6"/>
        <end position="27"/>
    </location>
</feature>
<dbReference type="Gene3D" id="3.30.390.30">
    <property type="match status" value="1"/>
</dbReference>
<dbReference type="InterPro" id="IPR016156">
    <property type="entry name" value="FAD/NAD-linked_Rdtase_dimer_sf"/>
</dbReference>
<evidence type="ECO:0000256" key="11">
    <source>
        <dbReference type="SAM" id="Phobius"/>
    </source>
</evidence>
<dbReference type="InterPro" id="IPR001100">
    <property type="entry name" value="Pyr_nuc-diS_OxRdtase"/>
</dbReference>
<keyword evidence="8" id="KW-0547">Nucleotide-binding</keyword>
<evidence type="ECO:0000256" key="1">
    <source>
        <dbReference type="ARBA" id="ARBA00007532"/>
    </source>
</evidence>
<dbReference type="SUPFAM" id="SSF55424">
    <property type="entry name" value="FAD/NAD-linked reductases, dimerisation (C-terminal) domain"/>
    <property type="match status" value="1"/>
</dbReference>
<feature type="binding site" evidence="8">
    <location>
        <position position="306"/>
    </location>
    <ligand>
        <name>FAD</name>
        <dbReference type="ChEBI" id="CHEBI:57692"/>
    </ligand>
</feature>
<feature type="binding site" evidence="8">
    <location>
        <position position="50"/>
    </location>
    <ligand>
        <name>FAD</name>
        <dbReference type="ChEBI" id="CHEBI:57692"/>
    </ligand>
</feature>
<keyword evidence="2 10" id="KW-0285">Flavoprotein</keyword>
<keyword evidence="5 10" id="KW-0560">Oxidoreductase</keyword>
<evidence type="ECO:0000256" key="9">
    <source>
        <dbReference type="PIRSR" id="PIRSR000350-4"/>
    </source>
</evidence>
<keyword evidence="8" id="KW-0520">NAD</keyword>
<dbReference type="PANTHER" id="PTHR43014">
    <property type="entry name" value="MERCURIC REDUCTASE"/>
    <property type="match status" value="1"/>
</dbReference>
<keyword evidence="11" id="KW-0472">Membrane</keyword>
<dbReference type="PROSITE" id="PS00076">
    <property type="entry name" value="PYRIDINE_REDOX_1"/>
    <property type="match status" value="1"/>
</dbReference>
<dbReference type="GO" id="GO:0003955">
    <property type="term" value="F:NAD(P)H dehydrogenase (quinone) activity"/>
    <property type="evidence" value="ECO:0007669"/>
    <property type="project" value="TreeGrafter"/>
</dbReference>
<evidence type="ECO:0000256" key="6">
    <source>
        <dbReference type="ARBA" id="ARBA00023157"/>
    </source>
</evidence>
<evidence type="ECO:0000256" key="2">
    <source>
        <dbReference type="ARBA" id="ARBA00022630"/>
    </source>
</evidence>
<comment type="cofactor">
    <cofactor evidence="8">
        <name>FAD</name>
        <dbReference type="ChEBI" id="CHEBI:57692"/>
    </cofactor>
    <text evidence="8">Binds 1 FAD per subunit.</text>
</comment>
<dbReference type="Pfam" id="PF02852">
    <property type="entry name" value="Pyr_redox_dim"/>
    <property type="match status" value="1"/>
</dbReference>
<dbReference type="Pfam" id="PF07992">
    <property type="entry name" value="Pyr_redox_2"/>
    <property type="match status" value="1"/>
</dbReference>
<keyword evidence="11" id="KW-1133">Transmembrane helix</keyword>
<dbReference type="FunFam" id="3.30.390.30:FF:000001">
    <property type="entry name" value="Dihydrolipoyl dehydrogenase"/>
    <property type="match status" value="1"/>
</dbReference>
<protein>
    <submittedName>
        <fullName evidence="14">Mercuric ion reductase</fullName>
        <ecNumber evidence="14">1.16.1.1</ecNumber>
    </submittedName>
</protein>
<dbReference type="PANTHER" id="PTHR43014:SF2">
    <property type="entry name" value="MERCURIC REDUCTASE"/>
    <property type="match status" value="1"/>
</dbReference>
<dbReference type="Gene3D" id="3.50.50.60">
    <property type="entry name" value="FAD/NAD(P)-binding domain"/>
    <property type="match status" value="2"/>
</dbReference>
<evidence type="ECO:0000259" key="12">
    <source>
        <dbReference type="Pfam" id="PF02852"/>
    </source>
</evidence>
<feature type="domain" description="Pyridine nucleotide-disulphide oxidoreductase dimerisation" evidence="12">
    <location>
        <begin position="348"/>
        <end position="455"/>
    </location>
</feature>
<dbReference type="EC" id="1.16.1.1" evidence="14"/>
<evidence type="ECO:0000256" key="8">
    <source>
        <dbReference type="PIRSR" id="PIRSR000350-3"/>
    </source>
</evidence>
<accession>A0A6J4II32</accession>
<evidence type="ECO:0000259" key="13">
    <source>
        <dbReference type="Pfam" id="PF07992"/>
    </source>
</evidence>
<feature type="domain" description="FAD/NAD(P)-binding" evidence="13">
    <location>
        <begin position="4"/>
        <end position="324"/>
    </location>
</feature>
<reference evidence="14" key="1">
    <citation type="submission" date="2020-02" db="EMBL/GenBank/DDBJ databases">
        <authorList>
            <person name="Meier V. D."/>
        </authorList>
    </citation>
    <scope>NUCLEOTIDE SEQUENCE</scope>
    <source>
        <strain evidence="14">AVDCRST_MAG08</strain>
    </source>
</reference>
<feature type="disulfide bond" description="Redox-active" evidence="9">
    <location>
        <begin position="41"/>
        <end position="46"/>
    </location>
</feature>
<keyword evidence="6" id="KW-1015">Disulfide bond</keyword>
<evidence type="ECO:0000256" key="10">
    <source>
        <dbReference type="RuleBase" id="RU003691"/>
    </source>
</evidence>
<dbReference type="EMBL" id="CADCTG010000176">
    <property type="protein sequence ID" value="CAA9253412.1"/>
    <property type="molecule type" value="Genomic_DNA"/>
</dbReference>
<feature type="binding site" evidence="8">
    <location>
        <begin position="175"/>
        <end position="182"/>
    </location>
    <ligand>
        <name>NAD(+)</name>
        <dbReference type="ChEBI" id="CHEBI:57540"/>
    </ligand>
</feature>
<evidence type="ECO:0000256" key="4">
    <source>
        <dbReference type="ARBA" id="ARBA00022857"/>
    </source>
</evidence>
<keyword evidence="3 8" id="KW-0274">FAD</keyword>
<dbReference type="InterPro" id="IPR012999">
    <property type="entry name" value="Pyr_OxRdtase_I_AS"/>
</dbReference>
<keyword evidence="4" id="KW-0521">NADP</keyword>
<evidence type="ECO:0000256" key="5">
    <source>
        <dbReference type="ARBA" id="ARBA00023002"/>
    </source>
</evidence>
<dbReference type="PRINTS" id="PR00368">
    <property type="entry name" value="FADPNR"/>
</dbReference>
<dbReference type="GO" id="GO:0016152">
    <property type="term" value="F:mercury (II) reductase (NADP+) activity"/>
    <property type="evidence" value="ECO:0007669"/>
    <property type="project" value="UniProtKB-EC"/>
</dbReference>
<dbReference type="AlphaFoldDB" id="A0A6J4II32"/>
<feature type="binding site" evidence="8">
    <location>
        <position position="265"/>
    </location>
    <ligand>
        <name>NAD(+)</name>
        <dbReference type="ChEBI" id="CHEBI:57540"/>
    </ligand>
</feature>
<dbReference type="PRINTS" id="PR00411">
    <property type="entry name" value="PNDRDTASEI"/>
</dbReference>